<evidence type="ECO:0000256" key="4">
    <source>
        <dbReference type="RuleBase" id="RU363062"/>
    </source>
</evidence>
<organism evidence="6">
    <name type="scientific">Riboviria sp</name>
    <dbReference type="NCBI Taxonomy" id="2585031"/>
    <lineage>
        <taxon>Viruses</taxon>
        <taxon>Riboviria</taxon>
    </lineage>
</organism>
<evidence type="ECO:0000313" key="6">
    <source>
        <dbReference type="EMBL" id="UGO57455.1"/>
    </source>
</evidence>
<accession>A0A8K1WQL9</accession>
<dbReference type="EC" id="2.7.7.48" evidence="4"/>
<dbReference type="PROSITE" id="PS50507">
    <property type="entry name" value="RDRP_SSRNA_POS"/>
    <property type="match status" value="1"/>
</dbReference>
<evidence type="ECO:0000256" key="2">
    <source>
        <dbReference type="ARBA" id="ARBA00022695"/>
    </source>
</evidence>
<dbReference type="SUPFAM" id="SSF56672">
    <property type="entry name" value="DNA/RNA polymerases"/>
    <property type="match status" value="1"/>
</dbReference>
<protein>
    <recommendedName>
        <fullName evidence="4">RNA-directed RNA polymerase</fullName>
        <ecNumber evidence="4">2.7.7.48</ecNumber>
    </recommendedName>
</protein>
<dbReference type="InterPro" id="IPR002166">
    <property type="entry name" value="RNA_pol_HCV"/>
</dbReference>
<keyword evidence="4" id="KW-0696">RNA-directed RNA polymerase</keyword>
<keyword evidence="4" id="KW-0547">Nucleotide-binding</keyword>
<feature type="domain" description="RdRp catalytic" evidence="5">
    <location>
        <begin position="245"/>
        <end position="361"/>
    </location>
</feature>
<dbReference type="EMBL" id="MW239430">
    <property type="protein sequence ID" value="UGO57455.1"/>
    <property type="molecule type" value="Genomic_RNA"/>
</dbReference>
<evidence type="ECO:0000256" key="3">
    <source>
        <dbReference type="ARBA" id="ARBA00022953"/>
    </source>
</evidence>
<sequence>MSSSNPVLHPMRCPFGQRARLLMPGLLHSLPAIPARTHHNMEASLRLRVLHPPVNPLRLCGRNVGQKANRTIQASVLVNHPSGSLSHLQTLLVSGDQIEVPVRRVAHPEALLPSLFREKVGVTVDRFIDQKLRRRVQTLEPMLFDQWVSRYPLNRQLALSKARESLLDRGNASPTDARVENFLKYEVSTTMTDPRNISPRGDAFLSVLGPYISALEHNFCKLPFLVKGIGLDKRHAKITRLGDYSAYIETDYSRFDMTISEEVQRLIEYRLLTYAFNERDHPLFHALMSMTWKTKGNNEFDIAYATIGGRCSGDAHTSLGNGLLNYFMTWAAFENAGFDWISYHEGDDGIIGLPRESVGMAADLLTVINTMGFKVKSVVSEQLEDTTFCGRWLINIDGQVVSFADVPRTLGKFNVTTAQGKLQTLLVAKALSYYHTDRNTPIIGPLCQAILKIYMPGLTRSARKRAVSLIAGDRFMMREEVYNDSLQDEDPCIRYEARWLVEHRGCYTISAQLQLEKTFLDWVSRGAVPLKFQKLLCGEQIFEADDRHVIIPPEYYEHL</sequence>
<name>A0A8K1WQL9_9VIRU</name>
<reference evidence="6" key="1">
    <citation type="submission" date="2020-11" db="EMBL/GenBank/DDBJ databases">
        <title>RNA virus dark matter in the feces of wild birds.</title>
        <authorList>
            <person name="Lu X."/>
            <person name="Yang X.S."/>
            <person name="Zhang W."/>
        </authorList>
    </citation>
    <scope>NUCLEOTIDE SEQUENCE</scope>
    <source>
        <strain evidence="6">Red-flankedBluetail92con44</strain>
    </source>
</reference>
<dbReference type="InterPro" id="IPR007094">
    <property type="entry name" value="RNA-dir_pol_PSvirus"/>
</dbReference>
<dbReference type="GO" id="GO:0039694">
    <property type="term" value="P:viral RNA genome replication"/>
    <property type="evidence" value="ECO:0007669"/>
    <property type="project" value="InterPro"/>
</dbReference>
<dbReference type="GO" id="GO:0000166">
    <property type="term" value="F:nucleotide binding"/>
    <property type="evidence" value="ECO:0007669"/>
    <property type="project" value="UniProtKB-KW"/>
</dbReference>
<keyword evidence="3 4" id="KW-0693">Viral RNA replication</keyword>
<dbReference type="Pfam" id="PF00998">
    <property type="entry name" value="RdRP_3"/>
    <property type="match status" value="1"/>
</dbReference>
<evidence type="ECO:0000256" key="1">
    <source>
        <dbReference type="ARBA" id="ARBA00022679"/>
    </source>
</evidence>
<dbReference type="GO" id="GO:0003723">
    <property type="term" value="F:RNA binding"/>
    <property type="evidence" value="ECO:0007669"/>
    <property type="project" value="InterPro"/>
</dbReference>
<keyword evidence="1 4" id="KW-0808">Transferase</keyword>
<evidence type="ECO:0000259" key="5">
    <source>
        <dbReference type="PROSITE" id="PS50507"/>
    </source>
</evidence>
<comment type="catalytic activity">
    <reaction evidence="4">
        <text>RNA(n) + a ribonucleoside 5'-triphosphate = RNA(n+1) + diphosphate</text>
        <dbReference type="Rhea" id="RHEA:21248"/>
        <dbReference type="Rhea" id="RHEA-COMP:14527"/>
        <dbReference type="Rhea" id="RHEA-COMP:17342"/>
        <dbReference type="ChEBI" id="CHEBI:33019"/>
        <dbReference type="ChEBI" id="CHEBI:61557"/>
        <dbReference type="ChEBI" id="CHEBI:140395"/>
        <dbReference type="EC" id="2.7.7.48"/>
    </reaction>
</comment>
<dbReference type="GO" id="GO:0003968">
    <property type="term" value="F:RNA-directed RNA polymerase activity"/>
    <property type="evidence" value="ECO:0007669"/>
    <property type="project" value="UniProtKB-KW"/>
</dbReference>
<keyword evidence="2 4" id="KW-0548">Nucleotidyltransferase</keyword>
<proteinExistence type="predicted"/>
<dbReference type="InterPro" id="IPR043502">
    <property type="entry name" value="DNA/RNA_pol_sf"/>
</dbReference>